<dbReference type="PROSITE" id="PS00137">
    <property type="entry name" value="SUBTILASE_HIS"/>
    <property type="match status" value="1"/>
</dbReference>
<evidence type="ECO:0000256" key="4">
    <source>
        <dbReference type="ARBA" id="ARBA00022825"/>
    </source>
</evidence>
<organism evidence="10 11">
    <name type="scientific">Raphidocelis subcapitata</name>
    <dbReference type="NCBI Taxonomy" id="307507"/>
    <lineage>
        <taxon>Eukaryota</taxon>
        <taxon>Viridiplantae</taxon>
        <taxon>Chlorophyta</taxon>
        <taxon>core chlorophytes</taxon>
        <taxon>Chlorophyceae</taxon>
        <taxon>CS clade</taxon>
        <taxon>Sphaeropleales</taxon>
        <taxon>Selenastraceae</taxon>
        <taxon>Raphidocelis</taxon>
    </lineage>
</organism>
<dbReference type="OrthoDB" id="371436at2759"/>
<dbReference type="PROSITE" id="PS51892">
    <property type="entry name" value="SUBTILASE"/>
    <property type="match status" value="1"/>
</dbReference>
<dbReference type="InterPro" id="IPR023828">
    <property type="entry name" value="Peptidase_S8_Ser-AS"/>
</dbReference>
<dbReference type="EMBL" id="BDRX01000139">
    <property type="protein sequence ID" value="GBF98921.1"/>
    <property type="molecule type" value="Genomic_DNA"/>
</dbReference>
<evidence type="ECO:0000256" key="5">
    <source>
        <dbReference type="PROSITE-ProRule" id="PRU01240"/>
    </source>
</evidence>
<keyword evidence="4 5" id="KW-0720">Serine protease</keyword>
<dbReference type="InterPro" id="IPR022398">
    <property type="entry name" value="Peptidase_S8_His-AS"/>
</dbReference>
<feature type="region of interest" description="Disordered" evidence="7">
    <location>
        <begin position="362"/>
        <end position="384"/>
    </location>
</feature>
<dbReference type="InParanoid" id="A0A2V0PGH0"/>
<feature type="domain" description="Peptidase S8/S53" evidence="9">
    <location>
        <begin position="201"/>
        <end position="448"/>
    </location>
</feature>
<dbReference type="PROSITE" id="PS00138">
    <property type="entry name" value="SUBTILASE_SER"/>
    <property type="match status" value="1"/>
</dbReference>
<keyword evidence="3 5" id="KW-0378">Hydrolase</keyword>
<feature type="active site" description="Charge relay system" evidence="5">
    <location>
        <position position="240"/>
    </location>
</feature>
<dbReference type="InterPro" id="IPR000209">
    <property type="entry name" value="Peptidase_S8/S53_dom"/>
</dbReference>
<comment type="caution">
    <text evidence="10">The sequence shown here is derived from an EMBL/GenBank/DDBJ whole genome shotgun (WGS) entry which is preliminary data.</text>
</comment>
<dbReference type="Pfam" id="PF00082">
    <property type="entry name" value="Peptidase_S8"/>
    <property type="match status" value="1"/>
</dbReference>
<feature type="signal peptide" evidence="8">
    <location>
        <begin position="1"/>
        <end position="18"/>
    </location>
</feature>
<dbReference type="Proteomes" id="UP000247498">
    <property type="component" value="Unassembled WGS sequence"/>
</dbReference>
<evidence type="ECO:0000256" key="8">
    <source>
        <dbReference type="SAM" id="SignalP"/>
    </source>
</evidence>
<feature type="active site" description="Charge relay system" evidence="5">
    <location>
        <position position="209"/>
    </location>
</feature>
<dbReference type="Gene3D" id="3.40.50.200">
    <property type="entry name" value="Peptidase S8/S53 domain"/>
    <property type="match status" value="1"/>
</dbReference>
<gene>
    <name evidence="10" type="ORF">Rsub_11713</name>
</gene>
<keyword evidence="2 5" id="KW-0645">Protease</keyword>
<evidence type="ECO:0000313" key="10">
    <source>
        <dbReference type="EMBL" id="GBF98921.1"/>
    </source>
</evidence>
<evidence type="ECO:0000313" key="11">
    <source>
        <dbReference type="Proteomes" id="UP000247498"/>
    </source>
</evidence>
<keyword evidence="8" id="KW-0732">Signal</keyword>
<evidence type="ECO:0000256" key="6">
    <source>
        <dbReference type="RuleBase" id="RU003355"/>
    </source>
</evidence>
<feature type="chain" id="PRO_5015869002" evidence="8">
    <location>
        <begin position="19"/>
        <end position="499"/>
    </location>
</feature>
<dbReference type="PRINTS" id="PR00723">
    <property type="entry name" value="SUBTILISIN"/>
</dbReference>
<dbReference type="PANTHER" id="PTHR43806:SF11">
    <property type="entry name" value="CEREVISIN-RELATED"/>
    <property type="match status" value="1"/>
</dbReference>
<comment type="similarity">
    <text evidence="1 5 6">Belongs to the peptidase S8 family.</text>
</comment>
<evidence type="ECO:0000259" key="9">
    <source>
        <dbReference type="Pfam" id="PF00082"/>
    </source>
</evidence>
<keyword evidence="11" id="KW-1185">Reference proteome</keyword>
<evidence type="ECO:0000256" key="3">
    <source>
        <dbReference type="ARBA" id="ARBA00022801"/>
    </source>
</evidence>
<protein>
    <submittedName>
        <fullName evidence="10">Serine protease</fullName>
    </submittedName>
</protein>
<name>A0A2V0PGH0_9CHLO</name>
<dbReference type="STRING" id="307507.A0A2V0PGH0"/>
<dbReference type="InterPro" id="IPR050131">
    <property type="entry name" value="Peptidase_S8_subtilisin-like"/>
</dbReference>
<dbReference type="InterPro" id="IPR023827">
    <property type="entry name" value="Peptidase_S8_Asp-AS"/>
</dbReference>
<reference evidence="10 11" key="1">
    <citation type="journal article" date="2018" name="Sci. Rep.">
        <title>Raphidocelis subcapitata (=Pseudokirchneriella subcapitata) provides an insight into genome evolution and environmental adaptations in the Sphaeropleales.</title>
        <authorList>
            <person name="Suzuki S."/>
            <person name="Yamaguchi H."/>
            <person name="Nakajima N."/>
            <person name="Kawachi M."/>
        </authorList>
    </citation>
    <scope>NUCLEOTIDE SEQUENCE [LARGE SCALE GENOMIC DNA]</scope>
    <source>
        <strain evidence="10 11">NIES-35</strain>
    </source>
</reference>
<sequence length="499" mass="50930">MRPAVAWALVLALAVAQAQPDAPPAGAATDNPFDYPETIIRAEDEEGMVRPANFVEPGMPVRLIVRFHRGVKMDDAVQRLMVAPASQLVSAASVPDPAIPAASTIGGLPGAREVRRLRGVVRGVLVELPGGIDRADAIAALKAMPDVKDVEAEGRVTVQIAKVASIGGDVEVQPGLLRTGLARPSDGGGLLVEPNADAEARSVVVAVVDTGVDRTHPDLNVVGGVDFTNDNDYGLDGNGHGTHVAGIIGAKNDGIGSVGAVPGAPIWSLKVLSAAGQGTTTDVVEALNWVADNGRDKGVRVVNLSLSGPRSRMMCDAVRAVVARGITVVAAAGNNGLEIGSGSPSDCIHALVVTAIADYDGKPGGLRQPPPGPGAPTTRDDAPAGFSNYAAARSTRVVAAPGVHILSTVPPARCAALRCTRAGSYAYLSGTSMAAPLVSGMAALCYNTGSCDSPRATAAPTLYDAFYAANREDRGYGFVGDPANPLPGKHYGYLAASAF</sequence>
<dbReference type="InterPro" id="IPR036852">
    <property type="entry name" value="Peptidase_S8/S53_dom_sf"/>
</dbReference>
<proteinExistence type="inferred from homology"/>
<dbReference type="InterPro" id="IPR015500">
    <property type="entry name" value="Peptidase_S8_subtilisin-rel"/>
</dbReference>
<dbReference type="PROSITE" id="PS00136">
    <property type="entry name" value="SUBTILASE_ASP"/>
    <property type="match status" value="1"/>
</dbReference>
<evidence type="ECO:0000256" key="2">
    <source>
        <dbReference type="ARBA" id="ARBA00022670"/>
    </source>
</evidence>
<evidence type="ECO:0000256" key="7">
    <source>
        <dbReference type="SAM" id="MobiDB-lite"/>
    </source>
</evidence>
<dbReference type="PANTHER" id="PTHR43806">
    <property type="entry name" value="PEPTIDASE S8"/>
    <property type="match status" value="1"/>
</dbReference>
<dbReference type="SUPFAM" id="SSF52743">
    <property type="entry name" value="Subtilisin-like"/>
    <property type="match status" value="1"/>
</dbReference>
<dbReference type="GO" id="GO:0006508">
    <property type="term" value="P:proteolysis"/>
    <property type="evidence" value="ECO:0007669"/>
    <property type="project" value="UniProtKB-KW"/>
</dbReference>
<dbReference type="AlphaFoldDB" id="A0A2V0PGH0"/>
<feature type="active site" description="Charge relay system" evidence="5">
    <location>
        <position position="432"/>
    </location>
</feature>
<evidence type="ECO:0000256" key="1">
    <source>
        <dbReference type="ARBA" id="ARBA00011073"/>
    </source>
</evidence>
<dbReference type="GO" id="GO:0004252">
    <property type="term" value="F:serine-type endopeptidase activity"/>
    <property type="evidence" value="ECO:0007669"/>
    <property type="project" value="UniProtKB-UniRule"/>
</dbReference>
<accession>A0A2V0PGH0</accession>